<feature type="region of interest" description="Disordered" evidence="1">
    <location>
        <begin position="1"/>
        <end position="40"/>
    </location>
</feature>
<feature type="compositionally biased region" description="Basic and acidic residues" evidence="1">
    <location>
        <begin position="16"/>
        <end position="33"/>
    </location>
</feature>
<evidence type="ECO:0000256" key="1">
    <source>
        <dbReference type="SAM" id="MobiDB-lite"/>
    </source>
</evidence>
<dbReference type="AlphaFoldDB" id="A0AAV7JQ69"/>
<sequence length="238" mass="28045">MHRPCRRRTRRQLKQRNKDPYEVRSRSPWKSKDNDDDDSDSEIEFKFMKDDHMRYNSNSSNLSEYSTMKEFNNCYNHLQFPKIFEKKIAIERLFRTLPSTDITDRYSYARVSVDWSEKHLQIVPGANLLATCKNFECEFFLKDVICPRGLYPERNGYCPMDGEIYRIKCPICKQRITPDASIGIGFFRCVFKVSYMLRASKGRTVELKAAGDTLVFAKCSKFTNELFLYLDINVDPIV</sequence>
<evidence type="ECO:0000313" key="2">
    <source>
        <dbReference type="EMBL" id="KAI6650471.1"/>
    </source>
</evidence>
<proteinExistence type="predicted"/>
<organism evidence="2 3">
    <name type="scientific">Oopsacas minuta</name>
    <dbReference type="NCBI Taxonomy" id="111878"/>
    <lineage>
        <taxon>Eukaryota</taxon>
        <taxon>Metazoa</taxon>
        <taxon>Porifera</taxon>
        <taxon>Hexactinellida</taxon>
        <taxon>Hexasterophora</taxon>
        <taxon>Lyssacinosida</taxon>
        <taxon>Leucopsacidae</taxon>
        <taxon>Oopsacas</taxon>
    </lineage>
</organism>
<protein>
    <submittedName>
        <fullName evidence="2">Uncharacterized protein</fullName>
    </submittedName>
</protein>
<evidence type="ECO:0000313" key="3">
    <source>
        <dbReference type="Proteomes" id="UP001165289"/>
    </source>
</evidence>
<reference evidence="2 3" key="1">
    <citation type="journal article" date="2023" name="BMC Biol.">
        <title>The compact genome of the sponge Oopsacas minuta (Hexactinellida) is lacking key metazoan core genes.</title>
        <authorList>
            <person name="Santini S."/>
            <person name="Schenkelaars Q."/>
            <person name="Jourda C."/>
            <person name="Duchesne M."/>
            <person name="Belahbib H."/>
            <person name="Rocher C."/>
            <person name="Selva M."/>
            <person name="Riesgo A."/>
            <person name="Vervoort M."/>
            <person name="Leys S.P."/>
            <person name="Kodjabachian L."/>
            <person name="Le Bivic A."/>
            <person name="Borchiellini C."/>
            <person name="Claverie J.M."/>
            <person name="Renard E."/>
        </authorList>
    </citation>
    <scope>NUCLEOTIDE SEQUENCE [LARGE SCALE GENOMIC DNA]</scope>
    <source>
        <strain evidence="2">SPO-2</strain>
    </source>
</reference>
<dbReference type="Proteomes" id="UP001165289">
    <property type="component" value="Unassembled WGS sequence"/>
</dbReference>
<keyword evidence="3" id="KW-1185">Reference proteome</keyword>
<accession>A0AAV7JQ69</accession>
<name>A0AAV7JQ69_9METZ</name>
<comment type="caution">
    <text evidence="2">The sequence shown here is derived from an EMBL/GenBank/DDBJ whole genome shotgun (WGS) entry which is preliminary data.</text>
</comment>
<feature type="compositionally biased region" description="Basic residues" evidence="1">
    <location>
        <begin position="1"/>
        <end position="15"/>
    </location>
</feature>
<gene>
    <name evidence="2" type="ORF">LOD99_5908</name>
</gene>
<dbReference type="EMBL" id="JAKMXF010000311">
    <property type="protein sequence ID" value="KAI6650471.1"/>
    <property type="molecule type" value="Genomic_DNA"/>
</dbReference>